<gene>
    <name evidence="3" type="ORF">SAY86_021355</name>
</gene>
<comment type="caution">
    <text evidence="3">The sequence shown here is derived from an EMBL/GenBank/DDBJ whole genome shotgun (WGS) entry which is preliminary data.</text>
</comment>
<dbReference type="InterPro" id="IPR045087">
    <property type="entry name" value="Cu-oxidase_fam"/>
</dbReference>
<reference evidence="3 4" key="1">
    <citation type="journal article" date="2023" name="Hortic Res">
        <title>Pangenome of water caltrop reveals structural variations and asymmetric subgenome divergence after allopolyploidization.</title>
        <authorList>
            <person name="Zhang X."/>
            <person name="Chen Y."/>
            <person name="Wang L."/>
            <person name="Yuan Y."/>
            <person name="Fang M."/>
            <person name="Shi L."/>
            <person name="Lu R."/>
            <person name="Comes H.P."/>
            <person name="Ma Y."/>
            <person name="Chen Y."/>
            <person name="Huang G."/>
            <person name="Zhou Y."/>
            <person name="Zheng Z."/>
            <person name="Qiu Y."/>
        </authorList>
    </citation>
    <scope>NUCLEOTIDE SEQUENCE [LARGE SCALE GENOMIC DNA]</scope>
    <source>
        <strain evidence="3">F231</strain>
    </source>
</reference>
<dbReference type="SUPFAM" id="SSF49503">
    <property type="entry name" value="Cupredoxins"/>
    <property type="match status" value="1"/>
</dbReference>
<dbReference type="PANTHER" id="PTHR11709:SF370">
    <property type="entry name" value="LACCASE-4"/>
    <property type="match status" value="1"/>
</dbReference>
<evidence type="ECO:0000313" key="3">
    <source>
        <dbReference type="EMBL" id="KAK4800868.1"/>
    </source>
</evidence>
<dbReference type="GO" id="GO:0005507">
    <property type="term" value="F:copper ion binding"/>
    <property type="evidence" value="ECO:0007669"/>
    <property type="project" value="InterPro"/>
</dbReference>
<comment type="similarity">
    <text evidence="1">Belongs to the multicopper oxidase family.</text>
</comment>
<dbReference type="InterPro" id="IPR008972">
    <property type="entry name" value="Cupredoxin"/>
</dbReference>
<evidence type="ECO:0000256" key="1">
    <source>
        <dbReference type="ARBA" id="ARBA00010609"/>
    </source>
</evidence>
<proteinExistence type="inferred from homology"/>
<accession>A0AAN7RLJ5</accession>
<feature type="domain" description="Plastocyanin-like" evidence="2">
    <location>
        <begin position="47"/>
        <end position="102"/>
    </location>
</feature>
<dbReference type="EMBL" id="JAXQNO010000003">
    <property type="protein sequence ID" value="KAK4800868.1"/>
    <property type="molecule type" value="Genomic_DNA"/>
</dbReference>
<organism evidence="3 4">
    <name type="scientific">Trapa natans</name>
    <name type="common">Water chestnut</name>
    <dbReference type="NCBI Taxonomy" id="22666"/>
    <lineage>
        <taxon>Eukaryota</taxon>
        <taxon>Viridiplantae</taxon>
        <taxon>Streptophyta</taxon>
        <taxon>Embryophyta</taxon>
        <taxon>Tracheophyta</taxon>
        <taxon>Spermatophyta</taxon>
        <taxon>Magnoliopsida</taxon>
        <taxon>eudicotyledons</taxon>
        <taxon>Gunneridae</taxon>
        <taxon>Pentapetalae</taxon>
        <taxon>rosids</taxon>
        <taxon>malvids</taxon>
        <taxon>Myrtales</taxon>
        <taxon>Lythraceae</taxon>
        <taxon>Trapa</taxon>
    </lineage>
</organism>
<name>A0AAN7RLJ5_TRANT</name>
<dbReference type="Pfam" id="PF07731">
    <property type="entry name" value="Cu-oxidase_2"/>
    <property type="match status" value="1"/>
</dbReference>
<dbReference type="PANTHER" id="PTHR11709">
    <property type="entry name" value="MULTI-COPPER OXIDASE"/>
    <property type="match status" value="1"/>
</dbReference>
<evidence type="ECO:0000313" key="4">
    <source>
        <dbReference type="Proteomes" id="UP001346149"/>
    </source>
</evidence>
<evidence type="ECO:0000259" key="2">
    <source>
        <dbReference type="Pfam" id="PF07731"/>
    </source>
</evidence>
<keyword evidence="4" id="KW-1185">Reference proteome</keyword>
<dbReference type="InterPro" id="IPR011706">
    <property type="entry name" value="Cu-oxidase_C"/>
</dbReference>
<protein>
    <recommendedName>
        <fullName evidence="2">Plastocyanin-like domain-containing protein</fullName>
    </recommendedName>
</protein>
<dbReference type="GO" id="GO:0016491">
    <property type="term" value="F:oxidoreductase activity"/>
    <property type="evidence" value="ECO:0007669"/>
    <property type="project" value="InterPro"/>
</dbReference>
<dbReference type="Proteomes" id="UP001346149">
    <property type="component" value="Unassembled WGS sequence"/>
</dbReference>
<sequence length="114" mass="12639">MTKNSSGVFTEDFSGNPPTFYNYTASPTAGLATTNGTKVYKQDIDIIVPENHPIHLHGFNFFVVGWGIENYDAKNDPKRFNPVVAVGKNTVGVPSGGWRGIGYVIYKYYIINFI</sequence>
<dbReference type="AlphaFoldDB" id="A0AAN7RLJ5"/>
<dbReference type="Gene3D" id="2.60.40.420">
    <property type="entry name" value="Cupredoxins - blue copper proteins"/>
    <property type="match status" value="1"/>
</dbReference>